<gene>
    <name evidence="2" type="ORF">H920_00379</name>
</gene>
<reference evidence="2 3" key="1">
    <citation type="submission" date="2013-11" db="EMBL/GenBank/DDBJ databases">
        <title>The Damaraland mole rat (Fukomys damarensis) genome and evolution of African mole rats.</title>
        <authorList>
            <person name="Gladyshev V.N."/>
            <person name="Fang X."/>
        </authorList>
    </citation>
    <scope>NUCLEOTIDE SEQUENCE [LARGE SCALE GENOMIC DNA]</scope>
    <source>
        <tissue evidence="2">Liver</tissue>
    </source>
</reference>
<evidence type="ECO:0000256" key="1">
    <source>
        <dbReference type="SAM" id="SignalP"/>
    </source>
</evidence>
<protein>
    <submittedName>
        <fullName evidence="2">Uncharacterized protein</fullName>
    </submittedName>
</protein>
<proteinExistence type="predicted"/>
<evidence type="ECO:0000313" key="2">
    <source>
        <dbReference type="EMBL" id="KFO38266.1"/>
    </source>
</evidence>
<feature type="chain" id="PRO_5001872953" evidence="1">
    <location>
        <begin position="24"/>
        <end position="112"/>
    </location>
</feature>
<dbReference type="AlphaFoldDB" id="A0A091ER93"/>
<sequence>MLPASFHSVTCCALSLTAKAVTGSSMAGGSESSTISRAVPAVSPLVCVPHTLPYGHNCRLCFPQFLIASPADFCNQTQPFSGKLEPDYDPEACLSSPVLGSEYDLCFPQENG</sequence>
<evidence type="ECO:0000313" key="3">
    <source>
        <dbReference type="Proteomes" id="UP000028990"/>
    </source>
</evidence>
<keyword evidence="1" id="KW-0732">Signal</keyword>
<feature type="signal peptide" evidence="1">
    <location>
        <begin position="1"/>
        <end position="23"/>
    </location>
</feature>
<organism evidence="2 3">
    <name type="scientific">Fukomys damarensis</name>
    <name type="common">Damaraland mole rat</name>
    <name type="synonym">Cryptomys damarensis</name>
    <dbReference type="NCBI Taxonomy" id="885580"/>
    <lineage>
        <taxon>Eukaryota</taxon>
        <taxon>Metazoa</taxon>
        <taxon>Chordata</taxon>
        <taxon>Craniata</taxon>
        <taxon>Vertebrata</taxon>
        <taxon>Euteleostomi</taxon>
        <taxon>Mammalia</taxon>
        <taxon>Eutheria</taxon>
        <taxon>Euarchontoglires</taxon>
        <taxon>Glires</taxon>
        <taxon>Rodentia</taxon>
        <taxon>Hystricomorpha</taxon>
        <taxon>Bathyergidae</taxon>
        <taxon>Fukomys</taxon>
    </lineage>
</organism>
<accession>A0A091ER93</accession>
<dbReference type="EMBL" id="KN120575">
    <property type="protein sequence ID" value="KFO38266.1"/>
    <property type="molecule type" value="Genomic_DNA"/>
</dbReference>
<keyword evidence="3" id="KW-1185">Reference proteome</keyword>
<name>A0A091ER93_FUKDA</name>
<dbReference type="Proteomes" id="UP000028990">
    <property type="component" value="Unassembled WGS sequence"/>
</dbReference>